<gene>
    <name evidence="1" type="ORF">HMPREF3213_03804</name>
</gene>
<evidence type="ECO:0000313" key="2">
    <source>
        <dbReference type="Proteomes" id="UP000070376"/>
    </source>
</evidence>
<organism evidence="1 2">
    <name type="scientific">Heyndrickxia coagulans</name>
    <name type="common">Weizmannia coagulans</name>
    <dbReference type="NCBI Taxonomy" id="1398"/>
    <lineage>
        <taxon>Bacteria</taxon>
        <taxon>Bacillati</taxon>
        <taxon>Bacillota</taxon>
        <taxon>Bacilli</taxon>
        <taxon>Bacillales</taxon>
        <taxon>Bacillaceae</taxon>
        <taxon>Heyndrickxia</taxon>
    </lineage>
</organism>
<feature type="non-terminal residue" evidence="1">
    <location>
        <position position="1"/>
    </location>
</feature>
<evidence type="ECO:0000313" key="1">
    <source>
        <dbReference type="EMBL" id="KWZ76554.1"/>
    </source>
</evidence>
<protein>
    <submittedName>
        <fullName evidence="1">Uncharacterized protein</fullName>
    </submittedName>
</protein>
<dbReference type="AlphaFoldDB" id="A0A133KAM2"/>
<reference evidence="2" key="1">
    <citation type="submission" date="2016-01" db="EMBL/GenBank/DDBJ databases">
        <authorList>
            <person name="Mitreva M."/>
            <person name="Pepin K.H."/>
            <person name="Mihindukulasuriya K.A."/>
            <person name="Fulton R."/>
            <person name="Fronick C."/>
            <person name="O'Laughlin M."/>
            <person name="Miner T."/>
            <person name="Herter B."/>
            <person name="Rosa B.A."/>
            <person name="Cordes M."/>
            <person name="Tomlinson C."/>
            <person name="Wollam A."/>
            <person name="Palsikar V.B."/>
            <person name="Mardis E.R."/>
            <person name="Wilson R.K."/>
        </authorList>
    </citation>
    <scope>NUCLEOTIDE SEQUENCE [LARGE SCALE GENOMIC DNA]</scope>
    <source>
        <strain evidence="2">GED7749B</strain>
    </source>
</reference>
<proteinExistence type="predicted"/>
<dbReference type="EMBL" id="LRPN01000197">
    <property type="protein sequence ID" value="KWZ76554.1"/>
    <property type="molecule type" value="Genomic_DNA"/>
</dbReference>
<comment type="caution">
    <text evidence="1">The sequence shown here is derived from an EMBL/GenBank/DDBJ whole genome shotgun (WGS) entry which is preliminary data.</text>
</comment>
<accession>A0A133KAM2</accession>
<sequence>NLELLLIQQALLKFPSTNLHDDYFLQQATELRYFIQFIKYRSGI</sequence>
<name>A0A133KAM2_HEYCO</name>
<dbReference type="Proteomes" id="UP000070376">
    <property type="component" value="Unassembled WGS sequence"/>
</dbReference>
<dbReference type="PATRIC" id="fig|1398.22.peg.3808"/>